<feature type="domain" description="C1q" evidence="4">
    <location>
        <begin position="52"/>
        <end position="191"/>
    </location>
</feature>
<dbReference type="PANTHER" id="PTHR15427">
    <property type="entry name" value="EMILIN ELASTIN MICROFIBRIL INTERFACE-LOCATED PROTEIN ELASTIN MICROFIBRIL INTERFACER"/>
    <property type="match status" value="1"/>
</dbReference>
<comment type="subcellular location">
    <subcellularLocation>
        <location evidence="1">Secreted</location>
        <location evidence="1">Extracellular space</location>
        <location evidence="1">Extracellular matrix</location>
    </subcellularLocation>
</comment>
<organism evidence="5 6">
    <name type="scientific">Labrus bergylta</name>
    <name type="common">ballan wrasse</name>
    <dbReference type="NCBI Taxonomy" id="56723"/>
    <lineage>
        <taxon>Eukaryota</taxon>
        <taxon>Metazoa</taxon>
        <taxon>Chordata</taxon>
        <taxon>Craniata</taxon>
        <taxon>Vertebrata</taxon>
        <taxon>Euteleostomi</taxon>
        <taxon>Actinopterygii</taxon>
        <taxon>Neopterygii</taxon>
        <taxon>Teleostei</taxon>
        <taxon>Neoteleostei</taxon>
        <taxon>Acanthomorphata</taxon>
        <taxon>Eupercaria</taxon>
        <taxon>Labriformes</taxon>
        <taxon>Labridae</taxon>
        <taxon>Labrus</taxon>
    </lineage>
</organism>
<reference evidence="5" key="2">
    <citation type="submission" date="2025-09" db="UniProtKB">
        <authorList>
            <consortium name="Ensembl"/>
        </authorList>
    </citation>
    <scope>IDENTIFICATION</scope>
</reference>
<dbReference type="Proteomes" id="UP000261660">
    <property type="component" value="Unplaced"/>
</dbReference>
<dbReference type="PRINTS" id="PR00007">
    <property type="entry name" value="COMPLEMNTC1Q"/>
</dbReference>
<protein>
    <recommendedName>
        <fullName evidence="4">C1q domain-containing protein</fullName>
    </recommendedName>
</protein>
<dbReference type="Pfam" id="PF00386">
    <property type="entry name" value="C1q"/>
    <property type="match status" value="1"/>
</dbReference>
<dbReference type="InterPro" id="IPR001073">
    <property type="entry name" value="C1q_dom"/>
</dbReference>
<dbReference type="AlphaFoldDB" id="A0A3Q3GUY8"/>
<name>A0A3Q3GUY8_9LABR</name>
<dbReference type="PANTHER" id="PTHR15427:SF33">
    <property type="entry name" value="COLLAGEN IV NC1 DOMAIN-CONTAINING PROTEIN"/>
    <property type="match status" value="1"/>
</dbReference>
<reference evidence="5" key="1">
    <citation type="submission" date="2025-08" db="UniProtKB">
        <authorList>
            <consortium name="Ensembl"/>
        </authorList>
    </citation>
    <scope>IDENTIFICATION</scope>
</reference>
<evidence type="ECO:0000256" key="3">
    <source>
        <dbReference type="ARBA" id="ARBA00022530"/>
    </source>
</evidence>
<keyword evidence="2" id="KW-0964">Secreted</keyword>
<dbReference type="PROSITE" id="PS50871">
    <property type="entry name" value="C1Q"/>
    <property type="match status" value="1"/>
</dbReference>
<dbReference type="Gene3D" id="2.60.120.40">
    <property type="match status" value="1"/>
</dbReference>
<sequence>MRQSVPCPSTFDPQSPVCLTSVNGTMVHFHALTQKGCALAHRCFYPKTHKFCFLGTVGFTAKLNVSDSYPTHSGVLKFGTVLVNEGGGYCPNTGIFTCPKDGLYHFTVHASVYGRGQCFIIKDGTKVVSLYHTTLPDKCSQVASVSSVIKLCTNEKVWVKLWGPGRSDIFINFGFHYHSYTARLQFSLNRRIR</sequence>
<dbReference type="InterPro" id="IPR050392">
    <property type="entry name" value="Collagen/C1q_domain"/>
</dbReference>
<dbReference type="InterPro" id="IPR008983">
    <property type="entry name" value="Tumour_necrosis_fac-like_dom"/>
</dbReference>
<dbReference type="Ensembl" id="ENSLBET00000039865.1">
    <property type="protein sequence ID" value="ENSLBEP00000038292.1"/>
    <property type="gene ID" value="ENSLBEG00000028545.1"/>
</dbReference>
<dbReference type="GeneTree" id="ENSGT00940000181074"/>
<evidence type="ECO:0000259" key="4">
    <source>
        <dbReference type="PROSITE" id="PS50871"/>
    </source>
</evidence>
<evidence type="ECO:0000313" key="5">
    <source>
        <dbReference type="Ensembl" id="ENSLBEP00000038292.1"/>
    </source>
</evidence>
<evidence type="ECO:0000256" key="1">
    <source>
        <dbReference type="ARBA" id="ARBA00004498"/>
    </source>
</evidence>
<keyword evidence="6" id="KW-1185">Reference proteome</keyword>
<dbReference type="SMART" id="SM00110">
    <property type="entry name" value="C1Q"/>
    <property type="match status" value="1"/>
</dbReference>
<dbReference type="InParanoid" id="A0A3Q3GUY8"/>
<proteinExistence type="predicted"/>
<evidence type="ECO:0000256" key="2">
    <source>
        <dbReference type="ARBA" id="ARBA00022525"/>
    </source>
</evidence>
<keyword evidence="3" id="KW-0272">Extracellular matrix</keyword>
<evidence type="ECO:0000313" key="6">
    <source>
        <dbReference type="Proteomes" id="UP000261660"/>
    </source>
</evidence>
<accession>A0A3Q3GUY8</accession>
<dbReference type="SUPFAM" id="SSF49842">
    <property type="entry name" value="TNF-like"/>
    <property type="match status" value="1"/>
</dbReference>
<dbReference type="GO" id="GO:0005581">
    <property type="term" value="C:collagen trimer"/>
    <property type="evidence" value="ECO:0007669"/>
    <property type="project" value="UniProtKB-KW"/>
</dbReference>